<evidence type="ECO:0000313" key="1">
    <source>
        <dbReference type="EMBL" id="WCO02593.1"/>
    </source>
</evidence>
<organism evidence="1 2">
    <name type="scientific">Psychroserpens ponticola</name>
    <dbReference type="NCBI Taxonomy" id="2932268"/>
    <lineage>
        <taxon>Bacteria</taxon>
        <taxon>Pseudomonadati</taxon>
        <taxon>Bacteroidota</taxon>
        <taxon>Flavobacteriia</taxon>
        <taxon>Flavobacteriales</taxon>
        <taxon>Flavobacteriaceae</taxon>
        <taxon>Psychroserpens</taxon>
    </lineage>
</organism>
<dbReference type="Pfam" id="PF14054">
    <property type="entry name" value="DUF4249"/>
    <property type="match status" value="1"/>
</dbReference>
<proteinExistence type="predicted"/>
<gene>
    <name evidence="1" type="ORF">MUN68_003640</name>
</gene>
<dbReference type="Proteomes" id="UP001202717">
    <property type="component" value="Chromosome"/>
</dbReference>
<sequence length="276" mass="30907">MNIIHKYICPFLITTLLLNSCTDVIDVNVPNGGARLVVEAFINWEKGTTGQNQVIKLSTSTAFFDSNPDIPAIGADVKVTNDNDGTEFIFQDQGNGRYITNDFIPELNQIYLLEIIYNGKTYSATETLIPVVDISEVEQSISEEDGDENIKVTIFFDDPANEANYYLGEFIPSFNSQIDFFPLSDNFTDGNQNFMEFSDADFIAGNTLSISLYGISEHYYNFFDLLLIQSESDGNGPFQTTPVQLKGNCKNLADPNEEVLGYFRLSEVVRTTYTIN</sequence>
<name>A0ABY7S0E0_9FLAO</name>
<keyword evidence="2" id="KW-1185">Reference proteome</keyword>
<reference evidence="1 2" key="1">
    <citation type="submission" date="2023-01" db="EMBL/GenBank/DDBJ databases">
        <title>Psychroserpens ponticola sp. nov., isolated from seawater.</title>
        <authorList>
            <person name="Kristyanto S."/>
            <person name="Jung J."/>
            <person name="Kim J.M."/>
            <person name="Jeon C.O."/>
        </authorList>
    </citation>
    <scope>NUCLEOTIDE SEQUENCE [LARGE SCALE GENOMIC DNA]</scope>
    <source>
        <strain evidence="1 2">MSW6</strain>
    </source>
</reference>
<dbReference type="RefSeq" id="WP_249995361.1">
    <property type="nucleotide sequence ID" value="NZ_CP116221.1"/>
</dbReference>
<protein>
    <submittedName>
        <fullName evidence="1">DUF4249 domain-containing protein</fullName>
    </submittedName>
</protein>
<evidence type="ECO:0000313" key="2">
    <source>
        <dbReference type="Proteomes" id="UP001202717"/>
    </source>
</evidence>
<dbReference type="EMBL" id="CP116221">
    <property type="protein sequence ID" value="WCO02593.1"/>
    <property type="molecule type" value="Genomic_DNA"/>
</dbReference>
<accession>A0ABY7S0E0</accession>
<dbReference type="InterPro" id="IPR025345">
    <property type="entry name" value="DUF4249"/>
</dbReference>